<reference evidence="3" key="3">
    <citation type="submission" date="2025-04" db="UniProtKB">
        <authorList>
            <consortium name="RefSeq"/>
        </authorList>
    </citation>
    <scope>IDENTIFICATION</scope>
    <source>
        <strain evidence="3">CBS 781.70</strain>
    </source>
</reference>
<dbReference type="AlphaFoldDB" id="A0A6G1G5I6"/>
<dbReference type="Proteomes" id="UP000504638">
    <property type="component" value="Unplaced"/>
</dbReference>
<dbReference type="GeneID" id="54421773"/>
<sequence length="195" mass="22639">MSEYHTSPGQPPPLGNRWVKRFLDRHPDILAKKQRMRDLKRRNAENVQDNTDWFSAFHEVCTENQIPDETETARPVTPPPPTDIIFTTPKTVRGTQRLVDHIQEEILKVADVPADLVARINQLNHGAQTQALEAKKAMLDLHESDLAKRMRKLNDNVSRRHVFSGGLLSIEECRHIVDNRETERLEKEKQKEERE</sequence>
<name>A0A6G1G5I6_9PEZI</name>
<evidence type="ECO:0008006" key="4">
    <source>
        <dbReference type="Google" id="ProtNLM"/>
    </source>
</evidence>
<dbReference type="OrthoDB" id="4510550at2759"/>
<keyword evidence="2" id="KW-1185">Reference proteome</keyword>
<protein>
    <recommendedName>
        <fullName evidence="4">HTH CENPB-type domain-containing protein</fullName>
    </recommendedName>
</protein>
<evidence type="ECO:0000313" key="1">
    <source>
        <dbReference type="EMBL" id="KAF1813355.1"/>
    </source>
</evidence>
<evidence type="ECO:0000313" key="3">
    <source>
        <dbReference type="RefSeq" id="XP_033534986.1"/>
    </source>
</evidence>
<gene>
    <name evidence="1 3" type="ORF">P152DRAFT_473089</name>
</gene>
<reference evidence="1 3" key="1">
    <citation type="submission" date="2020-01" db="EMBL/GenBank/DDBJ databases">
        <authorList>
            <consortium name="DOE Joint Genome Institute"/>
            <person name="Haridas S."/>
            <person name="Albert R."/>
            <person name="Binder M."/>
            <person name="Bloem J."/>
            <person name="Labutti K."/>
            <person name="Salamov A."/>
            <person name="Andreopoulos B."/>
            <person name="Baker S.E."/>
            <person name="Barry K."/>
            <person name="Bills G."/>
            <person name="Bluhm B.H."/>
            <person name="Cannon C."/>
            <person name="Castanera R."/>
            <person name="Culley D.E."/>
            <person name="Daum C."/>
            <person name="Ezra D."/>
            <person name="Gonzalez J.B."/>
            <person name="Henrissat B."/>
            <person name="Kuo A."/>
            <person name="Liang C."/>
            <person name="Lipzen A."/>
            <person name="Lutzoni F."/>
            <person name="Magnuson J."/>
            <person name="Mondo S."/>
            <person name="Nolan M."/>
            <person name="Ohm R."/>
            <person name="Pangilinan J."/>
            <person name="Park H.-J."/>
            <person name="Ramirez L."/>
            <person name="Alfaro M."/>
            <person name="Sun H."/>
            <person name="Tritt A."/>
            <person name="Yoshinaga Y."/>
            <person name="Zwiers L.-H."/>
            <person name="Turgeon B.G."/>
            <person name="Goodwin S.B."/>
            <person name="Spatafora J.W."/>
            <person name="Crous P.W."/>
            <person name="Grigoriev I.V."/>
        </authorList>
    </citation>
    <scope>NUCLEOTIDE SEQUENCE</scope>
    <source>
        <strain evidence="1 3">CBS 781.70</strain>
    </source>
</reference>
<dbReference type="EMBL" id="ML975155">
    <property type="protein sequence ID" value="KAF1813355.1"/>
    <property type="molecule type" value="Genomic_DNA"/>
</dbReference>
<proteinExistence type="predicted"/>
<organism evidence="1">
    <name type="scientific">Eremomyces bilateralis CBS 781.70</name>
    <dbReference type="NCBI Taxonomy" id="1392243"/>
    <lineage>
        <taxon>Eukaryota</taxon>
        <taxon>Fungi</taxon>
        <taxon>Dikarya</taxon>
        <taxon>Ascomycota</taxon>
        <taxon>Pezizomycotina</taxon>
        <taxon>Dothideomycetes</taxon>
        <taxon>Dothideomycetes incertae sedis</taxon>
        <taxon>Eremomycetales</taxon>
        <taxon>Eremomycetaceae</taxon>
        <taxon>Eremomyces</taxon>
    </lineage>
</organism>
<dbReference type="RefSeq" id="XP_033534986.1">
    <property type="nucleotide sequence ID" value="XM_033681203.1"/>
</dbReference>
<evidence type="ECO:0000313" key="2">
    <source>
        <dbReference type="Proteomes" id="UP000504638"/>
    </source>
</evidence>
<accession>A0A6G1G5I6</accession>
<reference evidence="3" key="2">
    <citation type="submission" date="2020-04" db="EMBL/GenBank/DDBJ databases">
        <authorList>
            <consortium name="NCBI Genome Project"/>
        </authorList>
    </citation>
    <scope>NUCLEOTIDE SEQUENCE</scope>
    <source>
        <strain evidence="3">CBS 781.70</strain>
    </source>
</reference>